<evidence type="ECO:0000313" key="3">
    <source>
        <dbReference type="Proteomes" id="UP000821866"/>
    </source>
</evidence>
<feature type="region of interest" description="Disordered" evidence="1">
    <location>
        <begin position="287"/>
        <end position="330"/>
    </location>
</feature>
<keyword evidence="3" id="KW-1185">Reference proteome</keyword>
<evidence type="ECO:0000256" key="1">
    <source>
        <dbReference type="SAM" id="MobiDB-lite"/>
    </source>
</evidence>
<dbReference type="AlphaFoldDB" id="A0A9J6E4X4"/>
<comment type="caution">
    <text evidence="2">The sequence shown here is derived from an EMBL/GenBank/DDBJ whole genome shotgun (WGS) entry which is preliminary data.</text>
</comment>
<sequence length="330" mass="35823">MVGHRANICPRPQSGRCGQWGSQVDTTADGAAEHDSAPPFLICGGSHLTGAADCRKKYRKPIKQRISPSDTKMTSAPKEAPFSTVNTKKPSAPGKPGQVKTTNKAEARTKVANFNSGDFPSLENAQIKVSGWVGVASVPLSPSPTEVALQWQNAELRRHTEILAKKIQELEAKFARLTEPQAHADHSKPMQQTEPVDLDDRTSVASLLSSDLQSTSGTPLWHAPVMEHCLEQLERMIADMPGKIFECVRTSFRELCQRELSKIVESTTLTVTESVMFMMQGRKRSIQEKSPSLAFPGTRNAMANGDSSSKHSTAGKYSRGLLPGDAVSTA</sequence>
<dbReference type="Proteomes" id="UP000821866">
    <property type="component" value="Chromosome 4"/>
</dbReference>
<reference evidence="2" key="1">
    <citation type="journal article" date="2020" name="Cell">
        <title>Large-Scale Comparative Analyses of Tick Genomes Elucidate Their Genetic Diversity and Vector Capacities.</title>
        <authorList>
            <consortium name="Tick Genome and Microbiome Consortium (TIGMIC)"/>
            <person name="Jia N."/>
            <person name="Wang J."/>
            <person name="Shi W."/>
            <person name="Du L."/>
            <person name="Sun Y."/>
            <person name="Zhan W."/>
            <person name="Jiang J.F."/>
            <person name="Wang Q."/>
            <person name="Zhang B."/>
            <person name="Ji P."/>
            <person name="Bell-Sakyi L."/>
            <person name="Cui X.M."/>
            <person name="Yuan T.T."/>
            <person name="Jiang B.G."/>
            <person name="Yang W.F."/>
            <person name="Lam T.T."/>
            <person name="Chang Q.C."/>
            <person name="Ding S.J."/>
            <person name="Wang X.J."/>
            <person name="Zhu J.G."/>
            <person name="Ruan X.D."/>
            <person name="Zhao L."/>
            <person name="Wei J.T."/>
            <person name="Ye R.Z."/>
            <person name="Que T.C."/>
            <person name="Du C.H."/>
            <person name="Zhou Y.H."/>
            <person name="Cheng J.X."/>
            <person name="Dai P.F."/>
            <person name="Guo W.B."/>
            <person name="Han X.H."/>
            <person name="Huang E.J."/>
            <person name="Li L.F."/>
            <person name="Wei W."/>
            <person name="Gao Y.C."/>
            <person name="Liu J.Z."/>
            <person name="Shao H.Z."/>
            <person name="Wang X."/>
            <person name="Wang C.C."/>
            <person name="Yang T.C."/>
            <person name="Huo Q.B."/>
            <person name="Li W."/>
            <person name="Chen H.Y."/>
            <person name="Chen S.E."/>
            <person name="Zhou L.G."/>
            <person name="Ni X.B."/>
            <person name="Tian J.H."/>
            <person name="Sheng Y."/>
            <person name="Liu T."/>
            <person name="Pan Y.S."/>
            <person name="Xia L.Y."/>
            <person name="Li J."/>
            <person name="Zhao F."/>
            <person name="Cao W.C."/>
        </authorList>
    </citation>
    <scope>NUCLEOTIDE SEQUENCE</scope>
    <source>
        <strain evidence="2">Rmic-2018</strain>
    </source>
</reference>
<feature type="region of interest" description="Disordered" evidence="1">
    <location>
        <begin position="1"/>
        <end position="22"/>
    </location>
</feature>
<evidence type="ECO:0000313" key="2">
    <source>
        <dbReference type="EMBL" id="KAH8029133.1"/>
    </source>
</evidence>
<feature type="region of interest" description="Disordered" evidence="1">
    <location>
        <begin position="60"/>
        <end position="104"/>
    </location>
</feature>
<organism evidence="2 3">
    <name type="scientific">Rhipicephalus microplus</name>
    <name type="common">Cattle tick</name>
    <name type="synonym">Boophilus microplus</name>
    <dbReference type="NCBI Taxonomy" id="6941"/>
    <lineage>
        <taxon>Eukaryota</taxon>
        <taxon>Metazoa</taxon>
        <taxon>Ecdysozoa</taxon>
        <taxon>Arthropoda</taxon>
        <taxon>Chelicerata</taxon>
        <taxon>Arachnida</taxon>
        <taxon>Acari</taxon>
        <taxon>Parasitiformes</taxon>
        <taxon>Ixodida</taxon>
        <taxon>Ixodoidea</taxon>
        <taxon>Ixodidae</taxon>
        <taxon>Rhipicephalinae</taxon>
        <taxon>Rhipicephalus</taxon>
        <taxon>Boophilus</taxon>
    </lineage>
</organism>
<protein>
    <submittedName>
        <fullName evidence="2">Uncharacterized protein</fullName>
    </submittedName>
</protein>
<gene>
    <name evidence="2" type="ORF">HPB51_022743</name>
</gene>
<proteinExistence type="predicted"/>
<accession>A0A9J6E4X4</accession>
<name>A0A9J6E4X4_RHIMP</name>
<reference evidence="2" key="2">
    <citation type="submission" date="2021-09" db="EMBL/GenBank/DDBJ databases">
        <authorList>
            <person name="Jia N."/>
            <person name="Wang J."/>
            <person name="Shi W."/>
            <person name="Du L."/>
            <person name="Sun Y."/>
            <person name="Zhan W."/>
            <person name="Jiang J."/>
            <person name="Wang Q."/>
            <person name="Zhang B."/>
            <person name="Ji P."/>
            <person name="Sakyi L.B."/>
            <person name="Cui X."/>
            <person name="Yuan T."/>
            <person name="Jiang B."/>
            <person name="Yang W."/>
            <person name="Lam T.T.-Y."/>
            <person name="Chang Q."/>
            <person name="Ding S."/>
            <person name="Wang X."/>
            <person name="Zhu J."/>
            <person name="Ruan X."/>
            <person name="Zhao L."/>
            <person name="Wei J."/>
            <person name="Que T."/>
            <person name="Du C."/>
            <person name="Cheng J."/>
            <person name="Dai P."/>
            <person name="Han X."/>
            <person name="Huang E."/>
            <person name="Gao Y."/>
            <person name="Liu J."/>
            <person name="Shao H."/>
            <person name="Ye R."/>
            <person name="Li L."/>
            <person name="Wei W."/>
            <person name="Wang X."/>
            <person name="Wang C."/>
            <person name="Huo Q."/>
            <person name="Li W."/>
            <person name="Guo W."/>
            <person name="Chen H."/>
            <person name="Chen S."/>
            <person name="Zhou L."/>
            <person name="Zhou L."/>
            <person name="Ni X."/>
            <person name="Tian J."/>
            <person name="Zhou Y."/>
            <person name="Sheng Y."/>
            <person name="Liu T."/>
            <person name="Pan Y."/>
            <person name="Xia L."/>
            <person name="Li J."/>
            <person name="Zhao F."/>
            <person name="Cao W."/>
        </authorList>
    </citation>
    <scope>NUCLEOTIDE SEQUENCE</scope>
    <source>
        <strain evidence="2">Rmic-2018</strain>
        <tissue evidence="2">Larvae</tissue>
    </source>
</reference>
<dbReference type="EMBL" id="JABSTU010000006">
    <property type="protein sequence ID" value="KAH8029133.1"/>
    <property type="molecule type" value="Genomic_DNA"/>
</dbReference>